<reference evidence="5 6" key="1">
    <citation type="submission" date="2017-04" db="EMBL/GenBank/DDBJ databases">
        <title>Comparative genome analysis of Subtercola boreus.</title>
        <authorList>
            <person name="Cho Y.-J."/>
            <person name="Cho A."/>
            <person name="Kim O.-S."/>
            <person name="Lee J.-I."/>
        </authorList>
    </citation>
    <scope>NUCLEOTIDE SEQUENCE [LARGE SCALE GENOMIC DNA]</scope>
    <source>
        <strain evidence="5 6">K300</strain>
    </source>
</reference>
<dbReference type="PRINTS" id="PR00081">
    <property type="entry name" value="GDHRDH"/>
</dbReference>
<protein>
    <submittedName>
        <fullName evidence="5">Short-chain dehydrogenase</fullName>
    </submittedName>
</protein>
<dbReference type="RefSeq" id="WP_116413441.1">
    <property type="nucleotide sequence ID" value="NZ_NBWZ01000001.1"/>
</dbReference>
<dbReference type="PIRSF" id="PIRSF000126">
    <property type="entry name" value="11-beta-HSD1"/>
    <property type="match status" value="1"/>
</dbReference>
<name>A0A3E0VDM9_9MICO</name>
<dbReference type="Gene3D" id="3.40.50.720">
    <property type="entry name" value="NAD(P)-binding Rossmann-like Domain"/>
    <property type="match status" value="1"/>
</dbReference>
<dbReference type="PANTHER" id="PTHR43086">
    <property type="entry name" value="VERY-LONG-CHAIN 3-OXOOACYL-COA REDUCTASE"/>
    <property type="match status" value="1"/>
</dbReference>
<evidence type="ECO:0000256" key="2">
    <source>
        <dbReference type="ARBA" id="ARBA00023002"/>
    </source>
</evidence>
<evidence type="ECO:0000313" key="6">
    <source>
        <dbReference type="Proteomes" id="UP000256486"/>
    </source>
</evidence>
<comment type="caution">
    <text evidence="5">The sequence shown here is derived from an EMBL/GenBank/DDBJ whole genome shotgun (WGS) entry which is preliminary data.</text>
</comment>
<organism evidence="5 6">
    <name type="scientific">Subtercola boreus</name>
    <dbReference type="NCBI Taxonomy" id="120213"/>
    <lineage>
        <taxon>Bacteria</taxon>
        <taxon>Bacillati</taxon>
        <taxon>Actinomycetota</taxon>
        <taxon>Actinomycetes</taxon>
        <taxon>Micrococcales</taxon>
        <taxon>Microbacteriaceae</taxon>
        <taxon>Subtercola</taxon>
    </lineage>
</organism>
<keyword evidence="2" id="KW-0560">Oxidoreductase</keyword>
<dbReference type="Pfam" id="PF00106">
    <property type="entry name" value="adh_short"/>
    <property type="match status" value="1"/>
</dbReference>
<accession>A0A3E0VDM9</accession>
<dbReference type="AlphaFoldDB" id="A0A3E0VDM9"/>
<dbReference type="Proteomes" id="UP000256486">
    <property type="component" value="Unassembled WGS sequence"/>
</dbReference>
<keyword evidence="6" id="KW-1185">Reference proteome</keyword>
<dbReference type="InterPro" id="IPR002347">
    <property type="entry name" value="SDR_fam"/>
</dbReference>
<sequence length="256" mass="27245">MVTAMVTGGTSGIGAAFARALANRGDNLVIVARDESRLAETAESLRTEYGIEVETISADLGDRADVLRVAARLEDASSPIGMLVNNAGFGVHTSLLAVDTTPHEKAIDVMVRGVLMLGAAAGRAMRSRGSGTIVNVSSVAGFVMMGSYSAVKAWVASYSQGLSVELRGSGVQVTTLCPGWVKTEFHSRAGIRESSIPKFLWVDVDELVATCLRDVEKGKVLSIPSRRFQFLMFVIKHAPRSGIRWASGKISSSRND</sequence>
<evidence type="ECO:0000313" key="5">
    <source>
        <dbReference type="EMBL" id="RFA08024.1"/>
    </source>
</evidence>
<dbReference type="InterPro" id="IPR057326">
    <property type="entry name" value="KR_dom"/>
</dbReference>
<proteinExistence type="inferred from homology"/>
<dbReference type="SUPFAM" id="SSF51735">
    <property type="entry name" value="NAD(P)-binding Rossmann-fold domains"/>
    <property type="match status" value="1"/>
</dbReference>
<evidence type="ECO:0000259" key="4">
    <source>
        <dbReference type="SMART" id="SM00822"/>
    </source>
</evidence>
<dbReference type="GO" id="GO:0016491">
    <property type="term" value="F:oxidoreductase activity"/>
    <property type="evidence" value="ECO:0007669"/>
    <property type="project" value="UniProtKB-KW"/>
</dbReference>
<dbReference type="SMART" id="SM00822">
    <property type="entry name" value="PKS_KR"/>
    <property type="match status" value="1"/>
</dbReference>
<dbReference type="PANTHER" id="PTHR43086:SF3">
    <property type="entry name" value="NADP-DEPENDENT 3-HYDROXY ACID DEHYDROGENASE YDFG"/>
    <property type="match status" value="1"/>
</dbReference>
<dbReference type="PRINTS" id="PR00080">
    <property type="entry name" value="SDRFAMILY"/>
</dbReference>
<gene>
    <name evidence="5" type="ORF">B7R54_01415</name>
</gene>
<comment type="similarity">
    <text evidence="1 3">Belongs to the short-chain dehydrogenases/reductases (SDR) family.</text>
</comment>
<dbReference type="InterPro" id="IPR036291">
    <property type="entry name" value="NAD(P)-bd_dom_sf"/>
</dbReference>
<dbReference type="EMBL" id="NBWZ01000001">
    <property type="protein sequence ID" value="RFA08024.1"/>
    <property type="molecule type" value="Genomic_DNA"/>
</dbReference>
<dbReference type="CDD" id="cd05233">
    <property type="entry name" value="SDR_c"/>
    <property type="match status" value="1"/>
</dbReference>
<evidence type="ECO:0000256" key="3">
    <source>
        <dbReference type="RuleBase" id="RU000363"/>
    </source>
</evidence>
<dbReference type="OrthoDB" id="286404at2"/>
<evidence type="ECO:0000256" key="1">
    <source>
        <dbReference type="ARBA" id="ARBA00006484"/>
    </source>
</evidence>
<feature type="domain" description="Ketoreductase" evidence="4">
    <location>
        <begin position="2"/>
        <end position="183"/>
    </location>
</feature>